<keyword evidence="2" id="KW-1185">Reference proteome</keyword>
<name>A0A7H9ANT4_9FLAO</name>
<dbReference type="AlphaFoldDB" id="A0A7H9ANT4"/>
<organism evidence="1 2">
    <name type="scientific">Costertonia aggregata</name>
    <dbReference type="NCBI Taxonomy" id="343403"/>
    <lineage>
        <taxon>Bacteria</taxon>
        <taxon>Pseudomonadati</taxon>
        <taxon>Bacteroidota</taxon>
        <taxon>Flavobacteriia</taxon>
        <taxon>Flavobacteriales</taxon>
        <taxon>Flavobacteriaceae</taxon>
        <taxon>Costertonia</taxon>
    </lineage>
</organism>
<dbReference type="KEGG" id="cagg:HYG79_06010"/>
<dbReference type="EMBL" id="CP058595">
    <property type="protein sequence ID" value="QLG44925.1"/>
    <property type="molecule type" value="Genomic_DNA"/>
</dbReference>
<gene>
    <name evidence="1" type="ORF">HYG79_06010</name>
</gene>
<sequence>MKNRIQILTGVLAFYVLSLPVVLFFHSQSHVQGAIEIVDSDVLQIIAHDDSDCQICSFYFDKQLFVEDSVVYELNFSSYYFLQDIVEFAIVLSQEQQCPRGPPVV</sequence>
<accession>A0A7H9ANT4</accession>
<proteinExistence type="predicted"/>
<dbReference type="RefSeq" id="WP_179241215.1">
    <property type="nucleotide sequence ID" value="NZ_CP058595.1"/>
</dbReference>
<evidence type="ECO:0000313" key="2">
    <source>
        <dbReference type="Proteomes" id="UP000509302"/>
    </source>
</evidence>
<dbReference type="Proteomes" id="UP000509302">
    <property type="component" value="Chromosome"/>
</dbReference>
<protein>
    <submittedName>
        <fullName evidence="1">Uncharacterized protein</fullName>
    </submittedName>
</protein>
<reference evidence="1 2" key="1">
    <citation type="journal article" date="2006" name="Int. J. Syst. Evol. Microbiol.">
        <title>Costertonia aggregata gen. nov., sp. nov., a mesophilic marine bacterium of the family Flavobacteriaceae, isolated from a mature biofilm.</title>
        <authorList>
            <person name="Kwon K.K."/>
            <person name="Lee Y.K."/>
            <person name="Lee H.K."/>
        </authorList>
    </citation>
    <scope>NUCLEOTIDE SEQUENCE [LARGE SCALE GENOMIC DNA]</scope>
    <source>
        <strain evidence="1 2">KCCM 42265</strain>
    </source>
</reference>
<evidence type="ECO:0000313" key="1">
    <source>
        <dbReference type="EMBL" id="QLG44925.1"/>
    </source>
</evidence>